<evidence type="ECO:0000256" key="5">
    <source>
        <dbReference type="SAM" id="Phobius"/>
    </source>
</evidence>
<gene>
    <name evidence="6" type="ORF">AMATHDRAFT_51022</name>
</gene>
<keyword evidence="2" id="KW-0294">Fucose metabolism</keyword>
<protein>
    <submittedName>
        <fullName evidence="6">Uncharacterized protein</fullName>
    </submittedName>
</protein>
<dbReference type="EMBL" id="KZ302188">
    <property type="protein sequence ID" value="PFH46472.1"/>
    <property type="molecule type" value="Genomic_DNA"/>
</dbReference>
<keyword evidence="5" id="KW-1133">Transmembrane helix</keyword>
<evidence type="ECO:0000313" key="7">
    <source>
        <dbReference type="Proteomes" id="UP000242287"/>
    </source>
</evidence>
<dbReference type="OrthoDB" id="2559662at2759"/>
<accession>A0A2A9NFI0</accession>
<dbReference type="GO" id="GO:0006004">
    <property type="term" value="P:fucose metabolic process"/>
    <property type="evidence" value="ECO:0007669"/>
    <property type="project" value="UniProtKB-KW"/>
</dbReference>
<evidence type="ECO:0000313" key="6">
    <source>
        <dbReference type="EMBL" id="PFH46472.1"/>
    </source>
</evidence>
<dbReference type="InterPro" id="IPR019378">
    <property type="entry name" value="GDP-Fuc_O-FucTrfase"/>
</dbReference>
<evidence type="ECO:0000256" key="1">
    <source>
        <dbReference type="ARBA" id="ARBA00022679"/>
    </source>
</evidence>
<dbReference type="Gene3D" id="3.40.50.11350">
    <property type="match status" value="1"/>
</dbReference>
<reference evidence="6 7" key="1">
    <citation type="submission" date="2014-02" db="EMBL/GenBank/DDBJ databases">
        <title>Transposable element dynamics among asymbiotic and ectomycorrhizal Amanita fungi.</title>
        <authorList>
            <consortium name="DOE Joint Genome Institute"/>
            <person name="Hess J."/>
            <person name="Skrede I."/>
            <person name="Wolfe B."/>
            <person name="LaButti K."/>
            <person name="Ohm R.A."/>
            <person name="Grigoriev I.V."/>
            <person name="Pringle A."/>
        </authorList>
    </citation>
    <scope>NUCLEOTIDE SEQUENCE [LARGE SCALE GENOMIC DNA]</scope>
    <source>
        <strain evidence="6 7">SKay4041</strain>
    </source>
</reference>
<keyword evidence="5" id="KW-0812">Transmembrane</keyword>
<dbReference type="AlphaFoldDB" id="A0A2A9NFI0"/>
<evidence type="ECO:0000256" key="3">
    <source>
        <dbReference type="ARBA" id="ARBA00023277"/>
    </source>
</evidence>
<organism evidence="6 7">
    <name type="scientific">Amanita thiersii Skay4041</name>
    <dbReference type="NCBI Taxonomy" id="703135"/>
    <lineage>
        <taxon>Eukaryota</taxon>
        <taxon>Fungi</taxon>
        <taxon>Dikarya</taxon>
        <taxon>Basidiomycota</taxon>
        <taxon>Agaricomycotina</taxon>
        <taxon>Agaricomycetes</taxon>
        <taxon>Agaricomycetidae</taxon>
        <taxon>Agaricales</taxon>
        <taxon>Pluteineae</taxon>
        <taxon>Amanitaceae</taxon>
        <taxon>Amanita</taxon>
    </lineage>
</organism>
<sequence length="501" mass="57065">MFSRSRNGHLPLTGASHPRSSLDKLGGKIGRQPSQAFPRRYLRALLASALIAGVFWYLSRSSTPERQPPLYEHFHDYEIHLPQHRDDLPFPEGQTRKYIAVSNFQNGVGWGNVLQEMILNAFLAFSAKRSFVFYNYTWNHNNGDYSRYNGKLIPSRVPLSALLSGPLVGGELGPEIKDIPRAISRDYFNQVCTERTLIRGEEVKNHLPNDATASQIVDAWVQKLNEVNSTCIEITRGSAQIFDYLCVLLIPDGYVRKSHIFVRLFGSKNVLDIWPALSQSPLISRFNWSPLIHSAYDGNRHLFEITSPKTRPMSSLLSPIPSPPFAPLSNLLVVHLRRGDYTDHCNHLARWSSEYNGFNRFDELPDKFTVPRGGSWGDNTPENFDIYKSHCLPTIQQIVTKVADVKRRIPGLKRLYIMTNGKNQWLNELSEALQTSTKWDAISTTRDLSLTWEQKFVSQALDMYVGQRAHAFIGNGWSSLTSNIVMLRMAGKHEPNTTFFW</sequence>
<keyword evidence="1" id="KW-0808">Transferase</keyword>
<dbReference type="Proteomes" id="UP000242287">
    <property type="component" value="Unassembled WGS sequence"/>
</dbReference>
<dbReference type="Pfam" id="PF10250">
    <property type="entry name" value="O-FucT"/>
    <property type="match status" value="1"/>
</dbReference>
<evidence type="ECO:0000256" key="2">
    <source>
        <dbReference type="ARBA" id="ARBA00023253"/>
    </source>
</evidence>
<feature type="region of interest" description="Disordered" evidence="4">
    <location>
        <begin position="1"/>
        <end position="29"/>
    </location>
</feature>
<name>A0A2A9NFI0_9AGAR</name>
<keyword evidence="3" id="KW-0119">Carbohydrate metabolism</keyword>
<dbReference type="CDD" id="cd11296">
    <property type="entry name" value="O-FucT_like"/>
    <property type="match status" value="1"/>
</dbReference>
<feature type="transmembrane region" description="Helical" evidence="5">
    <location>
        <begin position="41"/>
        <end position="58"/>
    </location>
</feature>
<evidence type="ECO:0000256" key="4">
    <source>
        <dbReference type="SAM" id="MobiDB-lite"/>
    </source>
</evidence>
<proteinExistence type="predicted"/>
<dbReference type="GO" id="GO:0016740">
    <property type="term" value="F:transferase activity"/>
    <property type="evidence" value="ECO:0007669"/>
    <property type="project" value="UniProtKB-KW"/>
</dbReference>
<keyword evidence="7" id="KW-1185">Reference proteome</keyword>
<keyword evidence="5" id="KW-0472">Membrane</keyword>
<dbReference type="STRING" id="703135.A0A2A9NFI0"/>